<accession>A0ABS5T516</accession>
<gene>
    <name evidence="1" type="ORF">HGT73_08625</name>
</gene>
<dbReference type="EMBL" id="JABBFO010000006">
    <property type="protein sequence ID" value="MBT0727450.1"/>
    <property type="molecule type" value="Genomic_DNA"/>
</dbReference>
<evidence type="ECO:0000313" key="1">
    <source>
        <dbReference type="EMBL" id="MBT0727450.1"/>
    </source>
</evidence>
<protein>
    <recommendedName>
        <fullName evidence="3">Secreted protein</fullName>
    </recommendedName>
</protein>
<comment type="caution">
    <text evidence="1">The sequence shown here is derived from an EMBL/GenBank/DDBJ whole genome shotgun (WGS) entry which is preliminary data.</text>
</comment>
<proteinExistence type="predicted"/>
<name>A0ABS5T516_9GAMM</name>
<evidence type="ECO:0008006" key="3">
    <source>
        <dbReference type="Google" id="ProtNLM"/>
    </source>
</evidence>
<sequence>MAYSSAHRFASIRLRALLLSLAVKCSGTTNGKKACLLLSPCFTALVFPIGAPDPLRFPPQLDCWLIVMAGLVYVVCGTH</sequence>
<dbReference type="RefSeq" id="WP_214213677.1">
    <property type="nucleotide sequence ID" value="NZ_JABBFO010000006.1"/>
</dbReference>
<organism evidence="1 2">
    <name type="scientific">Rosenbergiella australiborealis</name>
    <dbReference type="NCBI Taxonomy" id="1544696"/>
    <lineage>
        <taxon>Bacteria</taxon>
        <taxon>Pseudomonadati</taxon>
        <taxon>Pseudomonadota</taxon>
        <taxon>Gammaproteobacteria</taxon>
        <taxon>Enterobacterales</taxon>
        <taxon>Erwiniaceae</taxon>
        <taxon>Rosenbergiella</taxon>
    </lineage>
</organism>
<reference evidence="1 2" key="1">
    <citation type="submission" date="2020-04" db="EMBL/GenBank/DDBJ databases">
        <title>Genome sequencing of Rosenbergiella species.</title>
        <authorList>
            <person name="Alvarez-Perez S."/>
            <person name="Lievens B."/>
        </authorList>
    </citation>
    <scope>NUCLEOTIDE SEQUENCE [LARGE SCALE GENOMIC DNA]</scope>
    <source>
        <strain evidence="1 2">CdVSA20.1</strain>
    </source>
</reference>
<evidence type="ECO:0000313" key="2">
    <source>
        <dbReference type="Proteomes" id="UP000786875"/>
    </source>
</evidence>
<dbReference type="Proteomes" id="UP000786875">
    <property type="component" value="Unassembled WGS sequence"/>
</dbReference>
<keyword evidence="2" id="KW-1185">Reference proteome</keyword>